<dbReference type="AlphaFoldDB" id="A0A1Q4VDH1"/>
<organism evidence="4 5">
    <name type="scientific">Streptomyces uncialis</name>
    <dbReference type="NCBI Taxonomy" id="1048205"/>
    <lineage>
        <taxon>Bacteria</taxon>
        <taxon>Bacillati</taxon>
        <taxon>Actinomycetota</taxon>
        <taxon>Actinomycetes</taxon>
        <taxon>Kitasatosporales</taxon>
        <taxon>Streptomycetaceae</taxon>
        <taxon>Streptomyces</taxon>
    </lineage>
</organism>
<accession>A0A1Q4VDH1</accession>
<dbReference type="Pfam" id="PF02834">
    <property type="entry name" value="LigT_PEase"/>
    <property type="match status" value="1"/>
</dbReference>
<dbReference type="RefSeq" id="WP_073783522.1">
    <property type="nucleotide sequence ID" value="NZ_LFBV01000001.1"/>
</dbReference>
<comment type="catalytic activity">
    <reaction evidence="2">
        <text>a 3'-end 2',3'-cyclophospho-ribonucleotide-RNA + H2O = a 3'-end 2'-phospho-ribonucleotide-RNA + H(+)</text>
        <dbReference type="Rhea" id="RHEA:11828"/>
        <dbReference type="Rhea" id="RHEA-COMP:10464"/>
        <dbReference type="Rhea" id="RHEA-COMP:17353"/>
        <dbReference type="ChEBI" id="CHEBI:15377"/>
        <dbReference type="ChEBI" id="CHEBI:15378"/>
        <dbReference type="ChEBI" id="CHEBI:83064"/>
        <dbReference type="ChEBI" id="CHEBI:173113"/>
        <dbReference type="EC" id="3.1.4.58"/>
    </reaction>
</comment>
<comment type="caution">
    <text evidence="2">Lacks conserved residue(s) required for the propagation of feature annotation.</text>
</comment>
<dbReference type="InterPro" id="IPR009097">
    <property type="entry name" value="Cyclic_Pdiesterase"/>
</dbReference>
<dbReference type="HAMAP" id="MF_01940">
    <property type="entry name" value="RNA_CPDase"/>
    <property type="match status" value="1"/>
</dbReference>
<proteinExistence type="inferred from homology"/>
<comment type="function">
    <text evidence="2">Hydrolyzes RNA 2',3'-cyclic phosphodiester to an RNA 2'-phosphomonoester.</text>
</comment>
<feature type="active site" description="Proton donor" evidence="2">
    <location>
        <position position="42"/>
    </location>
</feature>
<keyword evidence="4" id="KW-0436">Ligase</keyword>
<dbReference type="Gene3D" id="3.90.1140.10">
    <property type="entry name" value="Cyclic phosphodiesterase"/>
    <property type="match status" value="1"/>
</dbReference>
<dbReference type="EC" id="3.1.4.58" evidence="2"/>
<evidence type="ECO:0000256" key="2">
    <source>
        <dbReference type="HAMAP-Rule" id="MF_01940"/>
    </source>
</evidence>
<keyword evidence="1 2" id="KW-0378">Hydrolase</keyword>
<comment type="caution">
    <text evidence="4">The sequence shown here is derived from an EMBL/GenBank/DDBJ whole genome shotgun (WGS) entry which is preliminary data.</text>
</comment>
<dbReference type="PANTHER" id="PTHR35561">
    <property type="entry name" value="RNA 2',3'-CYCLIC PHOSPHODIESTERASE"/>
    <property type="match status" value="1"/>
</dbReference>
<protein>
    <recommendedName>
        <fullName evidence="2">RNA 2',3'-cyclic phosphodiesterase</fullName>
        <shortName evidence="2">RNA 2',3'-CPDase</shortName>
        <ecNumber evidence="2">3.1.4.58</ecNumber>
    </recommendedName>
</protein>
<evidence type="ECO:0000313" key="5">
    <source>
        <dbReference type="Proteomes" id="UP000186455"/>
    </source>
</evidence>
<dbReference type="SUPFAM" id="SSF55144">
    <property type="entry name" value="LigT-like"/>
    <property type="match status" value="1"/>
</dbReference>
<gene>
    <name evidence="4" type="ORF">AB852_03735</name>
</gene>
<evidence type="ECO:0000256" key="1">
    <source>
        <dbReference type="ARBA" id="ARBA00022801"/>
    </source>
</evidence>
<dbReference type="EMBL" id="LFBV01000001">
    <property type="protein sequence ID" value="OKH95864.1"/>
    <property type="molecule type" value="Genomic_DNA"/>
</dbReference>
<dbReference type="NCBIfam" id="TIGR02258">
    <property type="entry name" value="2_5_ligase"/>
    <property type="match status" value="1"/>
</dbReference>
<reference evidence="4 5" key="1">
    <citation type="submission" date="2015-06" db="EMBL/GenBank/DDBJ databases">
        <title>Cloning and characterization of the uncialamcin biosynthetic gene cluster.</title>
        <authorList>
            <person name="Yan X."/>
            <person name="Huang T."/>
            <person name="Ge H."/>
            <person name="Shen B."/>
        </authorList>
    </citation>
    <scope>NUCLEOTIDE SEQUENCE [LARGE SCALE GENOMIC DNA]</scope>
    <source>
        <strain evidence="4 5">DCA2648</strain>
    </source>
</reference>
<feature type="active site" description="Proton acceptor" evidence="2">
    <location>
        <position position="129"/>
    </location>
</feature>
<feature type="domain" description="Phosphoesterase HXTX" evidence="3">
    <location>
        <begin position="9"/>
        <end position="89"/>
    </location>
</feature>
<evidence type="ECO:0000313" key="4">
    <source>
        <dbReference type="EMBL" id="OKH95864.1"/>
    </source>
</evidence>
<dbReference type="InterPro" id="IPR014051">
    <property type="entry name" value="Phosphoesterase_HXTX"/>
</dbReference>
<dbReference type="GO" id="GO:0004113">
    <property type="term" value="F:2',3'-cyclic-nucleotide 3'-phosphodiesterase activity"/>
    <property type="evidence" value="ECO:0007669"/>
    <property type="project" value="InterPro"/>
</dbReference>
<evidence type="ECO:0000259" key="3">
    <source>
        <dbReference type="Pfam" id="PF02834"/>
    </source>
</evidence>
<dbReference type="Proteomes" id="UP000186455">
    <property type="component" value="Unassembled WGS sequence"/>
</dbReference>
<keyword evidence="5" id="KW-1185">Reference proteome</keyword>
<dbReference type="STRING" id="1048205.AB852_03735"/>
<feature type="short sequence motif" description="HXTX 1" evidence="2">
    <location>
        <begin position="42"/>
        <end position="45"/>
    </location>
</feature>
<comment type="similarity">
    <text evidence="2">Belongs to the 2H phosphoesterase superfamily. ThpR family.</text>
</comment>
<dbReference type="InterPro" id="IPR004175">
    <property type="entry name" value="RNA_CPDase"/>
</dbReference>
<dbReference type="PANTHER" id="PTHR35561:SF1">
    <property type="entry name" value="RNA 2',3'-CYCLIC PHOSPHODIESTERASE"/>
    <property type="match status" value="1"/>
</dbReference>
<name>A0A1Q4VDH1_9ACTN</name>
<dbReference type="GO" id="GO:0008664">
    <property type="term" value="F:RNA 2',3'-cyclic 3'-phosphodiesterase activity"/>
    <property type="evidence" value="ECO:0007669"/>
    <property type="project" value="UniProtKB-EC"/>
</dbReference>
<dbReference type="GO" id="GO:0016874">
    <property type="term" value="F:ligase activity"/>
    <property type="evidence" value="ECO:0007669"/>
    <property type="project" value="UniProtKB-KW"/>
</dbReference>
<sequence length="194" mass="20238">MRLFAGVLPPPSVAAELGRAVDQLEDLPGASALKWTGRPGWHLTLAFYGEVRQEPADPVPELIRRLALAARRTPPFTLALRGAGVFGGRSLWADVAGDTGALARLSDGAQEAARGAGLPMGEHRRFRPHLSLARDRAGDFDFGPYVDAMAGFRGAEWEVGEVALVRSDLSGGGGGVGARARYEVVAALALGGGG</sequence>